<dbReference type="SUPFAM" id="SSF55073">
    <property type="entry name" value="Nucleotide cyclase"/>
    <property type="match status" value="1"/>
</dbReference>
<proteinExistence type="predicted"/>
<evidence type="ECO:0000256" key="1">
    <source>
        <dbReference type="SAM" id="Phobius"/>
    </source>
</evidence>
<dbReference type="InterPro" id="IPR050469">
    <property type="entry name" value="Diguanylate_Cyclase"/>
</dbReference>
<dbReference type="InterPro" id="IPR029787">
    <property type="entry name" value="Nucleotide_cyclase"/>
</dbReference>
<keyword evidence="4" id="KW-1185">Reference proteome</keyword>
<sequence>MSLLNCMLPRRHRSAARTVSVLCAVAAAVSVVFAPFQPTQHQAGASAMLVGGGVIVLVIALAVLARYFQEANRIAWTVGPLLAVAAIAVVDLLTNDATVSAQIFFVFPVLYGASQLPVGGSVVMTTASLIGEVVVVASQLSFEDALVDAGYVAAALVTTAVLLTVSSERQARLVARLEQMAAVDPLTGLVTRRVLDEAATSALSGAASDEGTSLILLDVDEFKGINDRYGHPAGDAVLVGLAELIVELTRPVDVVCRLGGDEIAVLLPGCPTHVAKHRAEDLLTSVRAHEFRLEGEDVPLRVSISLGLAHAPTDADDLVSLYSAADGALYEAKRAGRGRVAVAAERAATDDDAPVH</sequence>
<dbReference type="GO" id="GO:0043709">
    <property type="term" value="P:cell adhesion involved in single-species biofilm formation"/>
    <property type="evidence" value="ECO:0007669"/>
    <property type="project" value="TreeGrafter"/>
</dbReference>
<gene>
    <name evidence="3" type="ORF">EFL26_23730</name>
</gene>
<dbReference type="AlphaFoldDB" id="A0A3N0GFC3"/>
<dbReference type="FunFam" id="3.30.70.270:FF:000001">
    <property type="entry name" value="Diguanylate cyclase domain protein"/>
    <property type="match status" value="1"/>
</dbReference>
<accession>A0A3N0GFC3</accession>
<keyword evidence="1" id="KW-0812">Transmembrane</keyword>
<evidence type="ECO:0000313" key="3">
    <source>
        <dbReference type="EMBL" id="RNM11155.1"/>
    </source>
</evidence>
<feature type="transmembrane region" description="Helical" evidence="1">
    <location>
        <begin position="15"/>
        <end position="36"/>
    </location>
</feature>
<dbReference type="InterPro" id="IPR000160">
    <property type="entry name" value="GGDEF_dom"/>
</dbReference>
<dbReference type="SMART" id="SM00267">
    <property type="entry name" value="GGDEF"/>
    <property type="match status" value="1"/>
</dbReference>
<dbReference type="CDD" id="cd01949">
    <property type="entry name" value="GGDEF"/>
    <property type="match status" value="1"/>
</dbReference>
<feature type="transmembrane region" description="Helical" evidence="1">
    <location>
        <begin position="105"/>
        <end position="129"/>
    </location>
</feature>
<dbReference type="PANTHER" id="PTHR45138">
    <property type="entry name" value="REGULATORY COMPONENTS OF SENSORY TRANSDUCTION SYSTEM"/>
    <property type="match status" value="1"/>
</dbReference>
<dbReference type="InterPro" id="IPR043128">
    <property type="entry name" value="Rev_trsase/Diguanyl_cyclase"/>
</dbReference>
<dbReference type="PROSITE" id="PS50887">
    <property type="entry name" value="GGDEF"/>
    <property type="match status" value="1"/>
</dbReference>
<feature type="transmembrane region" description="Helical" evidence="1">
    <location>
        <begin position="74"/>
        <end position="93"/>
    </location>
</feature>
<keyword evidence="1" id="KW-0472">Membrane</keyword>
<dbReference type="RefSeq" id="WP_123225395.1">
    <property type="nucleotide sequence ID" value="NZ_RJSF01000049.1"/>
</dbReference>
<comment type="caution">
    <text evidence="3">The sequence shown here is derived from an EMBL/GenBank/DDBJ whole genome shotgun (WGS) entry which is preliminary data.</text>
</comment>
<evidence type="ECO:0000313" key="4">
    <source>
        <dbReference type="Proteomes" id="UP000279994"/>
    </source>
</evidence>
<dbReference type="GO" id="GO:1902201">
    <property type="term" value="P:negative regulation of bacterial-type flagellum-dependent cell motility"/>
    <property type="evidence" value="ECO:0007669"/>
    <property type="project" value="TreeGrafter"/>
</dbReference>
<dbReference type="Pfam" id="PF00990">
    <property type="entry name" value="GGDEF"/>
    <property type="match status" value="1"/>
</dbReference>
<dbReference type="Proteomes" id="UP000279994">
    <property type="component" value="Unassembled WGS sequence"/>
</dbReference>
<dbReference type="GO" id="GO:0005886">
    <property type="term" value="C:plasma membrane"/>
    <property type="evidence" value="ECO:0007669"/>
    <property type="project" value="TreeGrafter"/>
</dbReference>
<feature type="domain" description="GGDEF" evidence="2">
    <location>
        <begin position="210"/>
        <end position="345"/>
    </location>
</feature>
<dbReference type="GO" id="GO:0052621">
    <property type="term" value="F:diguanylate cyclase activity"/>
    <property type="evidence" value="ECO:0007669"/>
    <property type="project" value="TreeGrafter"/>
</dbReference>
<dbReference type="NCBIfam" id="TIGR00254">
    <property type="entry name" value="GGDEF"/>
    <property type="match status" value="1"/>
</dbReference>
<dbReference type="PANTHER" id="PTHR45138:SF9">
    <property type="entry name" value="DIGUANYLATE CYCLASE DGCM-RELATED"/>
    <property type="match status" value="1"/>
</dbReference>
<protein>
    <submittedName>
        <fullName evidence="3">GGDEF domain-containing protein</fullName>
    </submittedName>
</protein>
<feature type="transmembrane region" description="Helical" evidence="1">
    <location>
        <begin position="149"/>
        <end position="166"/>
    </location>
</feature>
<dbReference type="OrthoDB" id="23692at2"/>
<name>A0A3N0GFC3_9ACTN</name>
<keyword evidence="1" id="KW-1133">Transmembrane helix</keyword>
<evidence type="ECO:0000259" key="2">
    <source>
        <dbReference type="PROSITE" id="PS50887"/>
    </source>
</evidence>
<feature type="transmembrane region" description="Helical" evidence="1">
    <location>
        <begin position="48"/>
        <end position="68"/>
    </location>
</feature>
<organism evidence="3 4">
    <name type="scientific">Nocardioides pocheonensis</name>
    <dbReference type="NCBI Taxonomy" id="661485"/>
    <lineage>
        <taxon>Bacteria</taxon>
        <taxon>Bacillati</taxon>
        <taxon>Actinomycetota</taxon>
        <taxon>Actinomycetes</taxon>
        <taxon>Propionibacteriales</taxon>
        <taxon>Nocardioidaceae</taxon>
        <taxon>Nocardioides</taxon>
    </lineage>
</organism>
<reference evidence="3 4" key="1">
    <citation type="submission" date="2018-11" db="EMBL/GenBank/DDBJ databases">
        <authorList>
            <person name="Li F."/>
        </authorList>
    </citation>
    <scope>NUCLEOTIDE SEQUENCE [LARGE SCALE GENOMIC DNA]</scope>
    <source>
        <strain evidence="3 4">Gsoil 818</strain>
    </source>
</reference>
<dbReference type="EMBL" id="RJSF01000049">
    <property type="protein sequence ID" value="RNM11155.1"/>
    <property type="molecule type" value="Genomic_DNA"/>
</dbReference>
<dbReference type="Gene3D" id="3.30.70.270">
    <property type="match status" value="1"/>
</dbReference>